<evidence type="ECO:0000313" key="4">
    <source>
        <dbReference type="Proteomes" id="UP001153069"/>
    </source>
</evidence>
<evidence type="ECO:0000256" key="1">
    <source>
        <dbReference type="SAM" id="MobiDB-lite"/>
    </source>
</evidence>
<evidence type="ECO:0000259" key="2">
    <source>
        <dbReference type="PROSITE" id="PS50191"/>
    </source>
</evidence>
<dbReference type="Proteomes" id="UP001153069">
    <property type="component" value="Unassembled WGS sequence"/>
</dbReference>
<dbReference type="Pfam" id="PF00650">
    <property type="entry name" value="CRAL_TRIO"/>
    <property type="match status" value="1"/>
</dbReference>
<proteinExistence type="predicted"/>
<dbReference type="AlphaFoldDB" id="A0A9N8EJJ2"/>
<organism evidence="3 4">
    <name type="scientific">Seminavis robusta</name>
    <dbReference type="NCBI Taxonomy" id="568900"/>
    <lineage>
        <taxon>Eukaryota</taxon>
        <taxon>Sar</taxon>
        <taxon>Stramenopiles</taxon>
        <taxon>Ochrophyta</taxon>
        <taxon>Bacillariophyta</taxon>
        <taxon>Bacillariophyceae</taxon>
        <taxon>Bacillariophycidae</taxon>
        <taxon>Naviculales</taxon>
        <taxon>Naviculaceae</taxon>
        <taxon>Seminavis</taxon>
    </lineage>
</organism>
<feature type="region of interest" description="Disordered" evidence="1">
    <location>
        <begin position="1"/>
        <end position="22"/>
    </location>
</feature>
<accession>A0A9N8EJJ2</accession>
<gene>
    <name evidence="3" type="ORF">SEMRO_1308_G261440.1</name>
</gene>
<dbReference type="Gene3D" id="3.40.525.10">
    <property type="entry name" value="CRAL-TRIO lipid binding domain"/>
    <property type="match status" value="1"/>
</dbReference>
<reference evidence="3" key="1">
    <citation type="submission" date="2020-06" db="EMBL/GenBank/DDBJ databases">
        <authorList>
            <consortium name="Plant Systems Biology data submission"/>
        </authorList>
    </citation>
    <scope>NUCLEOTIDE SEQUENCE</scope>
    <source>
        <strain evidence="3">D6</strain>
    </source>
</reference>
<dbReference type="InterPro" id="IPR036865">
    <property type="entry name" value="CRAL-TRIO_dom_sf"/>
</dbReference>
<comment type="caution">
    <text evidence="3">The sequence shown here is derived from an EMBL/GenBank/DDBJ whole genome shotgun (WGS) entry which is preliminary data.</text>
</comment>
<dbReference type="OrthoDB" id="7837562at2759"/>
<dbReference type="PROSITE" id="PS50191">
    <property type="entry name" value="CRAL_TRIO"/>
    <property type="match status" value="1"/>
</dbReference>
<protein>
    <recommendedName>
        <fullName evidence="2">CRAL-TRIO domain-containing protein</fullName>
    </recommendedName>
</protein>
<evidence type="ECO:0000313" key="3">
    <source>
        <dbReference type="EMBL" id="CAB9522486.1"/>
    </source>
</evidence>
<name>A0A9N8EJJ2_9STRA</name>
<feature type="compositionally biased region" description="Low complexity" evidence="1">
    <location>
        <begin position="8"/>
        <end position="19"/>
    </location>
</feature>
<dbReference type="CDD" id="cd00170">
    <property type="entry name" value="SEC14"/>
    <property type="match status" value="1"/>
</dbReference>
<sequence>MADDKASDTGTDTSSNTSDAETMKKMMMDTKVDGGKSAWATTLETFGMSDGGKNKKTDVLCDSFAEAMKMFYDLVKDKDWEFATTPFEDFNATKEQLFQAFVHWSRKSGDDGEAATTYNPSKALRRLEAYVEWMDKNCQDMNLKGSTMVEVAEKWKTRITHDKKGRLVWWFDIGGLDLKDLKKNVPPEDTLRLFVWMSHLVLFDKGSQENGFIFVEAFGRNTGMMETFTVVTMDLSTKLDRLTIGILPVKMEKCFIYDNPTWIRVMMALLSPFLSKKMKQRIVSIPNNKNPMEFFEEEIGKENIPFGVTHLEGTVEKDLVAQTLERLASVITDEVET</sequence>
<feature type="domain" description="CRAL-TRIO" evidence="2">
    <location>
        <begin position="162"/>
        <end position="305"/>
    </location>
</feature>
<dbReference type="InterPro" id="IPR001251">
    <property type="entry name" value="CRAL-TRIO_dom"/>
</dbReference>
<keyword evidence="4" id="KW-1185">Reference proteome</keyword>
<dbReference type="SUPFAM" id="SSF52087">
    <property type="entry name" value="CRAL/TRIO domain"/>
    <property type="match status" value="1"/>
</dbReference>
<dbReference type="EMBL" id="CAICTM010001306">
    <property type="protein sequence ID" value="CAB9522486.1"/>
    <property type="molecule type" value="Genomic_DNA"/>
</dbReference>